<evidence type="ECO:0000313" key="3">
    <source>
        <dbReference type="EMBL" id="RIA56227.1"/>
    </source>
</evidence>
<evidence type="ECO:0000313" key="4">
    <source>
        <dbReference type="Proteomes" id="UP000266273"/>
    </source>
</evidence>
<dbReference type="RefSeq" id="WP_147361518.1">
    <property type="nucleotide sequence ID" value="NZ_QXDF01000001.1"/>
</dbReference>
<comment type="caution">
    <text evidence="3">The sequence shown here is derived from an EMBL/GenBank/DDBJ whole genome shotgun (WGS) entry which is preliminary data.</text>
</comment>
<protein>
    <recommendedName>
        <fullName evidence="5">PXPV repeat-containing protein</fullName>
    </recommendedName>
</protein>
<sequence length="168" mass="20330">MSRALTVLMTAGVMVASAQTAAAQYYGPVDYYDAPPRYYEERYDRYGPPRGYYDEREYYGEPDYYEERPPFIPERRYRDRPRYGEPYGYRRPRYDYDDDPVYDEDFRDEDLPERRRFDPRRPHLGDGTDAPTEQYYPRRPRSCGEYYYWDGSACVDARHYPPYVGPKL</sequence>
<feature type="compositionally biased region" description="Acidic residues" evidence="1">
    <location>
        <begin position="96"/>
        <end position="111"/>
    </location>
</feature>
<dbReference type="EMBL" id="QXDF01000001">
    <property type="protein sequence ID" value="RIA56227.1"/>
    <property type="molecule type" value="Genomic_DNA"/>
</dbReference>
<keyword evidence="2" id="KW-0732">Signal</keyword>
<feature type="chain" id="PRO_5017397816" description="PXPV repeat-containing protein" evidence="2">
    <location>
        <begin position="23"/>
        <end position="168"/>
    </location>
</feature>
<reference evidence="3 4" key="1">
    <citation type="submission" date="2018-08" db="EMBL/GenBank/DDBJ databases">
        <title>Genomic Encyclopedia of Archaeal and Bacterial Type Strains, Phase II (KMG-II): from individual species to whole genera.</title>
        <authorList>
            <person name="Goeker M."/>
        </authorList>
    </citation>
    <scope>NUCLEOTIDE SEQUENCE [LARGE SCALE GENOMIC DNA]</scope>
    <source>
        <strain evidence="3 4">DSM 5002</strain>
    </source>
</reference>
<feature type="compositionally biased region" description="Basic and acidic residues" evidence="1">
    <location>
        <begin position="64"/>
        <end position="83"/>
    </location>
</feature>
<dbReference type="AlphaFoldDB" id="A0A397Q9N5"/>
<feature type="region of interest" description="Disordered" evidence="1">
    <location>
        <begin position="64"/>
        <end position="138"/>
    </location>
</feature>
<gene>
    <name evidence="3" type="ORF">BXY53_1329</name>
</gene>
<organism evidence="3 4">
    <name type="scientific">Dichotomicrobium thermohalophilum</name>
    <dbReference type="NCBI Taxonomy" id="933063"/>
    <lineage>
        <taxon>Bacteria</taxon>
        <taxon>Pseudomonadati</taxon>
        <taxon>Pseudomonadota</taxon>
        <taxon>Alphaproteobacteria</taxon>
        <taxon>Hyphomicrobiales</taxon>
        <taxon>Hyphomicrobiaceae</taxon>
        <taxon>Dichotomicrobium</taxon>
    </lineage>
</organism>
<dbReference type="OrthoDB" id="7933957at2"/>
<dbReference type="Proteomes" id="UP000266273">
    <property type="component" value="Unassembled WGS sequence"/>
</dbReference>
<accession>A0A397Q9N5</accession>
<keyword evidence="4" id="KW-1185">Reference proteome</keyword>
<feature type="compositionally biased region" description="Basic and acidic residues" evidence="1">
    <location>
        <begin position="112"/>
        <end position="126"/>
    </location>
</feature>
<evidence type="ECO:0000256" key="1">
    <source>
        <dbReference type="SAM" id="MobiDB-lite"/>
    </source>
</evidence>
<evidence type="ECO:0008006" key="5">
    <source>
        <dbReference type="Google" id="ProtNLM"/>
    </source>
</evidence>
<name>A0A397Q9N5_9HYPH</name>
<evidence type="ECO:0000256" key="2">
    <source>
        <dbReference type="SAM" id="SignalP"/>
    </source>
</evidence>
<proteinExistence type="predicted"/>
<feature type="signal peptide" evidence="2">
    <location>
        <begin position="1"/>
        <end position="22"/>
    </location>
</feature>